<protein>
    <submittedName>
        <fullName evidence="1">Uncharacterized protein</fullName>
    </submittedName>
</protein>
<sequence length="358" mass="39928">MKCAEIWCNALALIAPYGLKRELVRGDTFGAALTPPLAATGTTVSILKNAVDSIAIGLEDYSSPDQRRILSCTRNVFAGILLLFKHKLSLLSPLSSDEALIKQRVLPVLDENEHVEWKGKGSKTVDVQGIKERFESLKIDVDWKRIEKINSFRNDIEHYFSNLKHEAIQSLLSDTFLIINDFIRKHLNKDPKELLGDEAWSVLIEVNEVYEREREECLSALQSLNYFDDEILVAFEKYSCEECGSGLILSSVAGSEAINSNFTCKSCGKMLTYEELVNKAVTDHYSYEVYLSHTDGGGSPLADCPQCGGSYLYERGICASCGHTSEHTCQRCSSTIAPEELFFAPFCGYCAHVMSKDD</sequence>
<evidence type="ECO:0000313" key="1">
    <source>
        <dbReference type="EMBL" id="MEN3069530.1"/>
    </source>
</evidence>
<keyword evidence="2" id="KW-1185">Reference proteome</keyword>
<proteinExistence type="predicted"/>
<reference evidence="1 2" key="1">
    <citation type="journal article" date="2018" name="Int. J. Syst. Evol. Microbiol.">
        <title>Uliginosibacterium sediminicola sp. nov., isolated from freshwater sediment.</title>
        <authorList>
            <person name="Hwang W.M."/>
            <person name="Kim S.M."/>
            <person name="Kang K."/>
            <person name="Ahn T.Y."/>
        </authorList>
    </citation>
    <scope>NUCLEOTIDE SEQUENCE [LARGE SCALE GENOMIC DNA]</scope>
    <source>
        <strain evidence="1 2">M1-21</strain>
    </source>
</reference>
<gene>
    <name evidence="1" type="ORF">ABDB84_13650</name>
</gene>
<dbReference type="RefSeq" id="WP_345920298.1">
    <property type="nucleotide sequence ID" value="NZ_JBDIVE010000007.1"/>
</dbReference>
<dbReference type="Proteomes" id="UP001410394">
    <property type="component" value="Unassembled WGS sequence"/>
</dbReference>
<accession>A0ABU9Z0Q5</accession>
<organism evidence="1 2">
    <name type="scientific">Uliginosibacterium sediminicola</name>
    <dbReference type="NCBI Taxonomy" id="2024550"/>
    <lineage>
        <taxon>Bacteria</taxon>
        <taxon>Pseudomonadati</taxon>
        <taxon>Pseudomonadota</taxon>
        <taxon>Betaproteobacteria</taxon>
        <taxon>Rhodocyclales</taxon>
        <taxon>Zoogloeaceae</taxon>
        <taxon>Uliginosibacterium</taxon>
    </lineage>
</organism>
<dbReference type="EMBL" id="JBDIVE010000007">
    <property type="protein sequence ID" value="MEN3069530.1"/>
    <property type="molecule type" value="Genomic_DNA"/>
</dbReference>
<comment type="caution">
    <text evidence="1">The sequence shown here is derived from an EMBL/GenBank/DDBJ whole genome shotgun (WGS) entry which is preliminary data.</text>
</comment>
<name>A0ABU9Z0Q5_9RHOO</name>
<evidence type="ECO:0000313" key="2">
    <source>
        <dbReference type="Proteomes" id="UP001410394"/>
    </source>
</evidence>